<dbReference type="Gene3D" id="3.90.70.10">
    <property type="entry name" value="Cysteine proteinases"/>
    <property type="match status" value="1"/>
</dbReference>
<dbReference type="PANTHER" id="PTHR12411">
    <property type="entry name" value="CYSTEINE PROTEASE FAMILY C1-RELATED"/>
    <property type="match status" value="1"/>
</dbReference>
<name>A0A6G0XEA8_9STRA</name>
<dbReference type="EMBL" id="VJMJ01000075">
    <property type="protein sequence ID" value="KAF0738406.1"/>
    <property type="molecule type" value="Genomic_DNA"/>
</dbReference>
<comment type="similarity">
    <text evidence="1">Belongs to the peptidase C1 family.</text>
</comment>
<dbReference type="SUPFAM" id="SSF54001">
    <property type="entry name" value="Cysteine proteinases"/>
    <property type="match status" value="1"/>
</dbReference>
<feature type="domain" description="Peptidase C1A papain C-terminal" evidence="4">
    <location>
        <begin position="138"/>
        <end position="214"/>
    </location>
</feature>
<evidence type="ECO:0000259" key="4">
    <source>
        <dbReference type="Pfam" id="PF00112"/>
    </source>
</evidence>
<evidence type="ECO:0000313" key="6">
    <source>
        <dbReference type="Proteomes" id="UP000481153"/>
    </source>
</evidence>
<evidence type="ECO:0000256" key="3">
    <source>
        <dbReference type="SAM" id="SignalP"/>
    </source>
</evidence>
<keyword evidence="6" id="KW-1185">Reference proteome</keyword>
<proteinExistence type="inferred from homology"/>
<gene>
    <name evidence="5" type="ORF">Ae201684_005758</name>
</gene>
<protein>
    <recommendedName>
        <fullName evidence="4">Peptidase C1A papain C-terminal domain-containing protein</fullName>
    </recommendedName>
</protein>
<dbReference type="Pfam" id="PF00112">
    <property type="entry name" value="Peptidase_C1"/>
    <property type="match status" value="1"/>
</dbReference>
<evidence type="ECO:0000256" key="2">
    <source>
        <dbReference type="ARBA" id="ARBA00023145"/>
    </source>
</evidence>
<keyword evidence="2" id="KW-0865">Zymogen</keyword>
<reference evidence="5 6" key="1">
    <citation type="submission" date="2019-07" db="EMBL/GenBank/DDBJ databases">
        <title>Genomics analysis of Aphanomyces spp. identifies a new class of oomycete effector associated with host adaptation.</title>
        <authorList>
            <person name="Gaulin E."/>
        </authorList>
    </citation>
    <scope>NUCLEOTIDE SEQUENCE [LARGE SCALE GENOMIC DNA]</scope>
    <source>
        <strain evidence="5 6">ATCC 201684</strain>
    </source>
</reference>
<keyword evidence="3" id="KW-0732">Signal</keyword>
<evidence type="ECO:0000313" key="5">
    <source>
        <dbReference type="EMBL" id="KAF0738406.1"/>
    </source>
</evidence>
<dbReference type="InterPro" id="IPR013128">
    <property type="entry name" value="Peptidase_C1A"/>
</dbReference>
<dbReference type="VEuPathDB" id="FungiDB:AeMF1_010963"/>
<sequence length="220" mass="23948">MKVFLPLFLTSIMTASAVKPTISTLSTGDRAQLMKELAQWHQTYGSIAEAKGLLPITVDSASSTKMDVYLQRFYNNKLAIQQARRNNPKANFSSDHPFALLSEDEFKKYVGRTFENGKQALDALPIQQPEVASVLATSTGVAEMGHCIVTGNLYVLSEQQVTSCSTNGGSQGCDGGYPWYAIDFTTEGLCWESDWPYTSGKTKQTGSCSNSCVKKSLSIG</sequence>
<dbReference type="Proteomes" id="UP000481153">
    <property type="component" value="Unassembled WGS sequence"/>
</dbReference>
<feature type="signal peptide" evidence="3">
    <location>
        <begin position="1"/>
        <end position="17"/>
    </location>
</feature>
<accession>A0A6G0XEA8</accession>
<dbReference type="InterPro" id="IPR038765">
    <property type="entry name" value="Papain-like_cys_pep_sf"/>
</dbReference>
<evidence type="ECO:0000256" key="1">
    <source>
        <dbReference type="ARBA" id="ARBA00008455"/>
    </source>
</evidence>
<organism evidence="5 6">
    <name type="scientific">Aphanomyces euteiches</name>
    <dbReference type="NCBI Taxonomy" id="100861"/>
    <lineage>
        <taxon>Eukaryota</taxon>
        <taxon>Sar</taxon>
        <taxon>Stramenopiles</taxon>
        <taxon>Oomycota</taxon>
        <taxon>Saprolegniomycetes</taxon>
        <taxon>Saprolegniales</taxon>
        <taxon>Verrucalvaceae</taxon>
        <taxon>Aphanomyces</taxon>
    </lineage>
</organism>
<dbReference type="AlphaFoldDB" id="A0A6G0XEA8"/>
<comment type="caution">
    <text evidence="5">The sequence shown here is derived from an EMBL/GenBank/DDBJ whole genome shotgun (WGS) entry which is preliminary data.</text>
</comment>
<dbReference type="GO" id="GO:0008234">
    <property type="term" value="F:cysteine-type peptidase activity"/>
    <property type="evidence" value="ECO:0007669"/>
    <property type="project" value="InterPro"/>
</dbReference>
<dbReference type="GO" id="GO:0006508">
    <property type="term" value="P:proteolysis"/>
    <property type="evidence" value="ECO:0007669"/>
    <property type="project" value="InterPro"/>
</dbReference>
<dbReference type="InterPro" id="IPR000668">
    <property type="entry name" value="Peptidase_C1A_C"/>
</dbReference>
<feature type="chain" id="PRO_5026196036" description="Peptidase C1A papain C-terminal domain-containing protein" evidence="3">
    <location>
        <begin position="18"/>
        <end position="220"/>
    </location>
</feature>